<dbReference type="PANTHER" id="PTHR40633:SF1">
    <property type="entry name" value="GPI ANCHORED SERINE-THREONINE RICH PROTEIN (AFU_ORTHOLOGUE AFUA_1G03630)"/>
    <property type="match status" value="1"/>
</dbReference>
<dbReference type="Proteomes" id="UP000612746">
    <property type="component" value="Unassembled WGS sequence"/>
</dbReference>
<evidence type="ECO:0000259" key="3">
    <source>
        <dbReference type="Pfam" id="PF10342"/>
    </source>
</evidence>
<keyword evidence="1 2" id="KW-0732">Signal</keyword>
<dbReference type="InterPro" id="IPR052982">
    <property type="entry name" value="SRP1/TIP1-like"/>
</dbReference>
<feature type="chain" id="PRO_5034724000" description="Yeast cell wall synthesis Kre9/Knh1-like N-terminal domain-containing protein" evidence="2">
    <location>
        <begin position="19"/>
        <end position="210"/>
    </location>
</feature>
<dbReference type="OrthoDB" id="2260257at2759"/>
<dbReference type="AlphaFoldDB" id="A0A8H7UDT8"/>
<protein>
    <recommendedName>
        <fullName evidence="3">Yeast cell wall synthesis Kre9/Knh1-like N-terminal domain-containing protein</fullName>
    </recommendedName>
</protein>
<sequence length="210" mass="19797">MKSIVAAIAAFAIAAVSAQTTPVSLTSPLTGTVYTAGTNAIISWINPSVATISQIELVKGPSSALQPVLTVTTNVNAADMKYTWAIPADTAAGTDYAFELGTSPNIAYSGFFTIQAASGAAASSNSSAAADSSSAASSSMAASSAPASSSMAASSSSMAATTSAAASSAPASSSAAASSAAATTKASGASALKAGVVGAGLVAGAAALLL</sequence>
<dbReference type="InterPro" id="IPR018466">
    <property type="entry name" value="Kre9/Knh1-like_N"/>
</dbReference>
<gene>
    <name evidence="4" type="ORF">INT44_000272</name>
</gene>
<feature type="signal peptide" evidence="2">
    <location>
        <begin position="1"/>
        <end position="18"/>
    </location>
</feature>
<evidence type="ECO:0000256" key="1">
    <source>
        <dbReference type="ARBA" id="ARBA00022729"/>
    </source>
</evidence>
<evidence type="ECO:0000256" key="2">
    <source>
        <dbReference type="SAM" id="SignalP"/>
    </source>
</evidence>
<evidence type="ECO:0000313" key="4">
    <source>
        <dbReference type="EMBL" id="KAG2175794.1"/>
    </source>
</evidence>
<accession>A0A8H7UDT8</accession>
<comment type="caution">
    <text evidence="4">The sequence shown here is derived from an EMBL/GenBank/DDBJ whole genome shotgun (WGS) entry which is preliminary data.</text>
</comment>
<name>A0A8H7UDT8_9FUNG</name>
<proteinExistence type="predicted"/>
<dbReference type="PANTHER" id="PTHR40633">
    <property type="entry name" value="MATRIX PROTEIN, PUTATIVE (AFU_ORTHOLOGUE AFUA_8G05410)-RELATED"/>
    <property type="match status" value="1"/>
</dbReference>
<dbReference type="Pfam" id="PF10342">
    <property type="entry name" value="Kre9_KNH"/>
    <property type="match status" value="1"/>
</dbReference>
<organism evidence="4 5">
    <name type="scientific">Umbelopsis vinacea</name>
    <dbReference type="NCBI Taxonomy" id="44442"/>
    <lineage>
        <taxon>Eukaryota</taxon>
        <taxon>Fungi</taxon>
        <taxon>Fungi incertae sedis</taxon>
        <taxon>Mucoromycota</taxon>
        <taxon>Mucoromycotina</taxon>
        <taxon>Umbelopsidomycetes</taxon>
        <taxon>Umbelopsidales</taxon>
        <taxon>Umbelopsidaceae</taxon>
        <taxon>Umbelopsis</taxon>
    </lineage>
</organism>
<feature type="domain" description="Yeast cell wall synthesis Kre9/Knh1-like N-terminal" evidence="3">
    <location>
        <begin position="27"/>
        <end position="114"/>
    </location>
</feature>
<dbReference type="EMBL" id="JAEPRA010000014">
    <property type="protein sequence ID" value="KAG2175794.1"/>
    <property type="molecule type" value="Genomic_DNA"/>
</dbReference>
<keyword evidence="5" id="KW-1185">Reference proteome</keyword>
<reference evidence="4" key="1">
    <citation type="submission" date="2020-12" db="EMBL/GenBank/DDBJ databases">
        <title>Metabolic potential, ecology and presence of endohyphal bacteria is reflected in genomic diversity of Mucoromycotina.</title>
        <authorList>
            <person name="Muszewska A."/>
            <person name="Okrasinska A."/>
            <person name="Steczkiewicz K."/>
            <person name="Drgas O."/>
            <person name="Orlowska M."/>
            <person name="Perlinska-Lenart U."/>
            <person name="Aleksandrzak-Piekarczyk T."/>
            <person name="Szatraj K."/>
            <person name="Zielenkiewicz U."/>
            <person name="Pilsyk S."/>
            <person name="Malc E."/>
            <person name="Mieczkowski P."/>
            <person name="Kruszewska J.S."/>
            <person name="Biernat P."/>
            <person name="Pawlowska J."/>
        </authorList>
    </citation>
    <scope>NUCLEOTIDE SEQUENCE</scope>
    <source>
        <strain evidence="4">WA0000051536</strain>
    </source>
</reference>
<evidence type="ECO:0000313" key="5">
    <source>
        <dbReference type="Proteomes" id="UP000612746"/>
    </source>
</evidence>